<dbReference type="PROSITE" id="PS00139">
    <property type="entry name" value="THIOL_PROTEASE_CYS"/>
    <property type="match status" value="1"/>
</dbReference>
<dbReference type="InterPro" id="IPR000169">
    <property type="entry name" value="Pept_cys_AS"/>
</dbReference>
<dbReference type="AlphaFoldDB" id="A0AAD8TAN9"/>
<reference evidence="6" key="1">
    <citation type="submission" date="2023-07" db="EMBL/GenBank/DDBJ databases">
        <title>A chromosome-level genome assembly of Lolium multiflorum.</title>
        <authorList>
            <person name="Chen Y."/>
            <person name="Copetti D."/>
            <person name="Kolliker R."/>
            <person name="Studer B."/>
        </authorList>
    </citation>
    <scope>NUCLEOTIDE SEQUENCE</scope>
    <source>
        <strain evidence="6">02402/16</strain>
        <tissue evidence="6">Leaf</tissue>
    </source>
</reference>
<keyword evidence="7" id="KW-1185">Reference proteome</keyword>
<dbReference type="Pfam" id="PF08246">
    <property type="entry name" value="Inhibitor_I29"/>
    <property type="match status" value="1"/>
</dbReference>
<dbReference type="InterPro" id="IPR039417">
    <property type="entry name" value="Peptidase_C1A_papain-like"/>
</dbReference>
<keyword evidence="3" id="KW-0175">Coiled coil</keyword>
<dbReference type="Pfam" id="PF16711">
    <property type="entry name" value="SCAB-ABD"/>
    <property type="match status" value="1"/>
</dbReference>
<dbReference type="CDD" id="cd02248">
    <property type="entry name" value="Peptidase_C1A"/>
    <property type="match status" value="1"/>
</dbReference>
<dbReference type="Pfam" id="PF16712">
    <property type="entry name" value="SCAB_CC"/>
    <property type="match status" value="1"/>
</dbReference>
<evidence type="ECO:0000259" key="5">
    <source>
        <dbReference type="SMART" id="SM00848"/>
    </source>
</evidence>
<dbReference type="Pfam" id="PF00112">
    <property type="entry name" value="Peptidase_C1"/>
    <property type="match status" value="1"/>
</dbReference>
<feature type="domain" description="Peptidase C1A papain C-terminal" evidence="4">
    <location>
        <begin position="607"/>
        <end position="729"/>
    </location>
</feature>
<evidence type="ECO:0000259" key="4">
    <source>
        <dbReference type="SMART" id="SM00645"/>
    </source>
</evidence>
<dbReference type="InterPro" id="IPR038765">
    <property type="entry name" value="Papain-like_cys_pep_sf"/>
</dbReference>
<dbReference type="Proteomes" id="UP001231189">
    <property type="component" value="Unassembled WGS sequence"/>
</dbReference>
<accession>A0AAD8TAN9</accession>
<dbReference type="Gene3D" id="3.90.70.10">
    <property type="entry name" value="Cysteine proteinases"/>
    <property type="match status" value="1"/>
</dbReference>
<dbReference type="Gene3D" id="1.20.5.440">
    <property type="entry name" value="ATP synthase delta/epsilon subunit, C-terminal domain"/>
    <property type="match status" value="1"/>
</dbReference>
<dbReference type="Gene3D" id="2.60.40.2700">
    <property type="match status" value="1"/>
</dbReference>
<dbReference type="PANTHER" id="PTHR31172:SF6">
    <property type="entry name" value="OS07G0642800 PROTEIN"/>
    <property type="match status" value="1"/>
</dbReference>
<dbReference type="SUPFAM" id="SSF54001">
    <property type="entry name" value="Cysteine proteinases"/>
    <property type="match status" value="1"/>
</dbReference>
<dbReference type="SMART" id="SM00848">
    <property type="entry name" value="Inhibitor_I29"/>
    <property type="match status" value="1"/>
</dbReference>
<evidence type="ECO:0000256" key="1">
    <source>
        <dbReference type="ARBA" id="ARBA00022729"/>
    </source>
</evidence>
<evidence type="ECO:0000313" key="6">
    <source>
        <dbReference type="EMBL" id="KAK1678417.1"/>
    </source>
</evidence>
<dbReference type="InterPro" id="IPR032009">
    <property type="entry name" value="SCAB_CC"/>
</dbReference>
<evidence type="ECO:0000256" key="3">
    <source>
        <dbReference type="SAM" id="Coils"/>
    </source>
</evidence>
<dbReference type="GO" id="GO:0007015">
    <property type="term" value="P:actin filament organization"/>
    <property type="evidence" value="ECO:0007669"/>
    <property type="project" value="InterPro"/>
</dbReference>
<evidence type="ECO:0000313" key="7">
    <source>
        <dbReference type="Proteomes" id="UP001231189"/>
    </source>
</evidence>
<dbReference type="GO" id="GO:0010119">
    <property type="term" value="P:regulation of stomatal movement"/>
    <property type="evidence" value="ECO:0007669"/>
    <property type="project" value="InterPro"/>
</dbReference>
<protein>
    <submittedName>
        <fullName evidence="6">Uncharacterized protein</fullName>
    </submittedName>
</protein>
<dbReference type="InterPro" id="IPR039640">
    <property type="entry name" value="SCAB"/>
</dbReference>
<dbReference type="EMBL" id="JAUUTY010000002">
    <property type="protein sequence ID" value="KAK1678417.1"/>
    <property type="molecule type" value="Genomic_DNA"/>
</dbReference>
<gene>
    <name evidence="6" type="ORF">QYE76_039265</name>
</gene>
<dbReference type="SMART" id="SM00645">
    <property type="entry name" value="Pept_C1"/>
    <property type="match status" value="1"/>
</dbReference>
<sequence length="729" mass="80632">MTRASTIDFGRKTRSQVNWSGPLRPVNVIMNKFPTYKNGLNGIVIKLADDPETPSLKETVAKETADLLNRRQRPSVRELAMKFEKGLNTATLLSNEVKWRQVALLERDILVKNLKSVLESLRGQVSGKFKDEIEESVSMVDILTIQLSKRENELLQQKTEVTRIATSLKLASEDARTIVDEERANARTEIENARAAVQRVQQVLKEKENCSQRIGKQDVDELREKVQEARRVKMLHCPSKAMDMKNEIHVLRDQFAEMASSSANLLKELELHQKFEENDAPSYELEGLESLGSMLRLVVRNNVSLSNASVQWFRVQPEGSKTEIISGATKLVYAPEPHDVGRYLQAEVNLGGEISVAKTSGPVDPAAGLVDYVETLVRNPETEYNVVVLQVNGIGQPTDSIHVLCIGKLRMRLATGTMVVAKEFYSSSMQLCGVRGGGDAAPQAMFWQPRKDLSLVLGFETARERNSAIMLARRFAIDCNPAMARYSMGFLVALALFACTLSALAARDLTDDSSTIARHEQWMAKYGRVYSDAAEKARRLEVFKANVEFIESVNAGNDKFWLEANQFADMTNDEFRATHTGHKLPVGGSKGQKMTGFRYANVSLDALPTSVDWRTKGAVTPVKDQGQCGCCWAFSTVASMEGIVQLSTGKLISLSEQELVDCDTSDNGCGGGLMDNAFEFIVQNGSLTTETNYPYTGTDGSCNSNRASSSAAVRAIYLLYYQGAKGHNI</sequence>
<feature type="domain" description="Cathepsin propeptide inhibitor" evidence="5">
    <location>
        <begin position="519"/>
        <end position="575"/>
    </location>
</feature>
<name>A0AAD8TAN9_LOLMU</name>
<keyword evidence="1" id="KW-0732">Signal</keyword>
<dbReference type="GO" id="GO:0008234">
    <property type="term" value="F:cysteine-type peptidase activity"/>
    <property type="evidence" value="ECO:0007669"/>
    <property type="project" value="InterPro"/>
</dbReference>
<dbReference type="InterPro" id="IPR032012">
    <property type="entry name" value="SCAB-ABD"/>
</dbReference>
<dbReference type="GO" id="GO:0006508">
    <property type="term" value="P:proteolysis"/>
    <property type="evidence" value="ECO:0007669"/>
    <property type="project" value="InterPro"/>
</dbReference>
<comment type="caution">
    <text evidence="6">The sequence shown here is derived from an EMBL/GenBank/DDBJ whole genome shotgun (WGS) entry which is preliminary data.</text>
</comment>
<keyword evidence="2" id="KW-1015">Disulfide bond</keyword>
<dbReference type="InterPro" id="IPR000668">
    <property type="entry name" value="Peptidase_C1A_C"/>
</dbReference>
<dbReference type="InterPro" id="IPR032015">
    <property type="entry name" value="SCAB-Ig"/>
</dbReference>
<dbReference type="InterPro" id="IPR041144">
    <property type="entry name" value="SCAB-PH"/>
</dbReference>
<feature type="coiled-coil region" evidence="3">
    <location>
        <begin position="183"/>
        <end position="210"/>
    </location>
</feature>
<dbReference type="Pfam" id="PF16709">
    <property type="entry name" value="SCAB-Ig"/>
    <property type="match status" value="1"/>
</dbReference>
<dbReference type="PANTHER" id="PTHR31172">
    <property type="entry name" value="STOMATAL CLOSURE-RELATED ACTIN-BINDING PROTEIN 1"/>
    <property type="match status" value="1"/>
</dbReference>
<dbReference type="InterPro" id="IPR013201">
    <property type="entry name" value="Prot_inhib_I29"/>
</dbReference>
<dbReference type="GO" id="GO:0003779">
    <property type="term" value="F:actin binding"/>
    <property type="evidence" value="ECO:0007669"/>
    <property type="project" value="InterPro"/>
</dbReference>
<organism evidence="6 7">
    <name type="scientific">Lolium multiflorum</name>
    <name type="common">Italian ryegrass</name>
    <name type="synonym">Lolium perenne subsp. multiflorum</name>
    <dbReference type="NCBI Taxonomy" id="4521"/>
    <lineage>
        <taxon>Eukaryota</taxon>
        <taxon>Viridiplantae</taxon>
        <taxon>Streptophyta</taxon>
        <taxon>Embryophyta</taxon>
        <taxon>Tracheophyta</taxon>
        <taxon>Spermatophyta</taxon>
        <taxon>Magnoliopsida</taxon>
        <taxon>Liliopsida</taxon>
        <taxon>Poales</taxon>
        <taxon>Poaceae</taxon>
        <taxon>BOP clade</taxon>
        <taxon>Pooideae</taxon>
        <taxon>Poodae</taxon>
        <taxon>Poeae</taxon>
        <taxon>Poeae Chloroplast Group 2 (Poeae type)</taxon>
        <taxon>Loliodinae</taxon>
        <taxon>Loliinae</taxon>
        <taxon>Lolium</taxon>
    </lineage>
</organism>
<dbReference type="Gene3D" id="2.30.29.140">
    <property type="match status" value="1"/>
</dbReference>
<proteinExistence type="predicted"/>
<evidence type="ECO:0000256" key="2">
    <source>
        <dbReference type="ARBA" id="ARBA00023157"/>
    </source>
</evidence>
<dbReference type="Pfam" id="PF17684">
    <property type="entry name" value="SCAB-PH"/>
    <property type="match status" value="1"/>
</dbReference>